<dbReference type="PANTHER" id="PTHR43682:SF1">
    <property type="entry name" value="LACTATE UTILIZATION PROTEIN C"/>
    <property type="match status" value="1"/>
</dbReference>
<feature type="domain" description="LUD" evidence="1">
    <location>
        <begin position="92"/>
        <end position="190"/>
    </location>
</feature>
<evidence type="ECO:0000259" key="1">
    <source>
        <dbReference type="Pfam" id="PF02589"/>
    </source>
</evidence>
<dbReference type="InterPro" id="IPR003741">
    <property type="entry name" value="LUD_dom"/>
</dbReference>
<dbReference type="InterPro" id="IPR024185">
    <property type="entry name" value="FTHF_cligase-like_sf"/>
</dbReference>
<accession>A0A4R5L6Q4</accession>
<gene>
    <name evidence="2" type="ORF">E1N52_32065</name>
</gene>
<reference evidence="2 3" key="1">
    <citation type="submission" date="2019-03" db="EMBL/GenBank/DDBJ databases">
        <title>Paraburkholderia sp. isolated from native Mimosa gymnas in Guartela State Park, Brazil.</title>
        <authorList>
            <person name="Paulitsch F."/>
            <person name="Hungria M."/>
            <person name="Delamuta J.R.M."/>
            <person name="Ribeiro R.A."/>
            <person name="Dall'Agnol R."/>
            <person name="Silva J.S.B."/>
        </authorList>
    </citation>
    <scope>NUCLEOTIDE SEQUENCE [LARGE SCALE GENOMIC DNA]</scope>
    <source>
        <strain evidence="2 3">CNPSo 3008</strain>
    </source>
</reference>
<dbReference type="AlphaFoldDB" id="A0A4R5L6Q4"/>
<dbReference type="EMBL" id="SMOD01000033">
    <property type="protein sequence ID" value="TDG04004.1"/>
    <property type="molecule type" value="Genomic_DNA"/>
</dbReference>
<dbReference type="InterPro" id="IPR037171">
    <property type="entry name" value="NagB/RpiA_transferase-like"/>
</dbReference>
<dbReference type="SUPFAM" id="SSF100950">
    <property type="entry name" value="NagB/RpiA/CoA transferase-like"/>
    <property type="match status" value="1"/>
</dbReference>
<protein>
    <recommendedName>
        <fullName evidence="1">LUD domain-containing protein</fullName>
    </recommendedName>
</protein>
<dbReference type="OrthoDB" id="9794187at2"/>
<name>A0A4R5L6Q4_9BURK</name>
<comment type="caution">
    <text evidence="2">The sequence shown here is derived from an EMBL/GenBank/DDBJ whole genome shotgun (WGS) entry which is preliminary data.</text>
</comment>
<dbReference type="Proteomes" id="UP000295606">
    <property type="component" value="Unassembled WGS sequence"/>
</dbReference>
<evidence type="ECO:0000313" key="3">
    <source>
        <dbReference type="Proteomes" id="UP000295606"/>
    </source>
</evidence>
<dbReference type="RefSeq" id="WP_133187439.1">
    <property type="nucleotide sequence ID" value="NZ_SMOD01000033.1"/>
</dbReference>
<dbReference type="Gene3D" id="3.40.50.10420">
    <property type="entry name" value="NagB/RpiA/CoA transferase-like"/>
    <property type="match status" value="1"/>
</dbReference>
<evidence type="ECO:0000313" key="2">
    <source>
        <dbReference type="EMBL" id="TDG04004.1"/>
    </source>
</evidence>
<sequence length="219" mass="23791">MSSRDLILSHLREVQPASRALPQVPMFDQGLPSAVEAFKTSLARLGGIWCEPPDDGNVEGFILTRFPDALVICSAVPEVKGTRPMEEIAKPQDLHDVDVGVVRPAFAVAETGSIWMSEKEYQVNALGYLSQHLVALLDPRDIVGNLHHAYHRSEFHDARYSVLMSGPSATADIEGVLIRGAQGIRSLTVVPVLRAGFPRQAASEEGALCGASADRENRR</sequence>
<organism evidence="2 3">
    <name type="scientific">Paraburkholderia guartelaensis</name>
    <dbReference type="NCBI Taxonomy" id="2546446"/>
    <lineage>
        <taxon>Bacteria</taxon>
        <taxon>Pseudomonadati</taxon>
        <taxon>Pseudomonadota</taxon>
        <taxon>Betaproteobacteria</taxon>
        <taxon>Burkholderiales</taxon>
        <taxon>Burkholderiaceae</taxon>
        <taxon>Paraburkholderia</taxon>
    </lineage>
</organism>
<dbReference type="Pfam" id="PF02589">
    <property type="entry name" value="LUD_dom"/>
    <property type="match status" value="1"/>
</dbReference>
<proteinExistence type="predicted"/>
<dbReference type="PANTHER" id="PTHR43682">
    <property type="entry name" value="LACTATE UTILIZATION PROTEIN C"/>
    <property type="match status" value="1"/>
</dbReference>